<feature type="domain" description="Acylphosphatase-like" evidence="7">
    <location>
        <begin position="9"/>
        <end position="100"/>
    </location>
</feature>
<feature type="active site" evidence="5">
    <location>
        <position position="24"/>
    </location>
</feature>
<evidence type="ECO:0000313" key="9">
    <source>
        <dbReference type="Proteomes" id="UP000244803"/>
    </source>
</evidence>
<gene>
    <name evidence="8" type="ORF">MACJ_000916</name>
</gene>
<dbReference type="PRINTS" id="PR00112">
    <property type="entry name" value="ACYLPHPHTASE"/>
</dbReference>
<name>A0A976QRR7_THEOR</name>
<dbReference type="AlphaFoldDB" id="A0A976QRR7"/>
<reference evidence="8" key="1">
    <citation type="submission" date="2022-07" db="EMBL/GenBank/DDBJ databases">
        <title>Evaluation of T. orientalis genome assembly methods using nanopore sequencing and analysis of variation between genomes.</title>
        <authorList>
            <person name="Yam J."/>
            <person name="Micallef M.L."/>
            <person name="Liu M."/>
            <person name="Djordjevic S.P."/>
            <person name="Bogema D.R."/>
            <person name="Jenkins C."/>
        </authorList>
    </citation>
    <scope>NUCLEOTIDE SEQUENCE</scope>
    <source>
        <strain evidence="8">Fish Creek</strain>
    </source>
</reference>
<evidence type="ECO:0000256" key="3">
    <source>
        <dbReference type="ARBA" id="ARBA00022801"/>
    </source>
</evidence>
<evidence type="ECO:0000313" key="8">
    <source>
        <dbReference type="EMBL" id="UKJ88472.2"/>
    </source>
</evidence>
<dbReference type="EMBL" id="CP056065">
    <property type="protein sequence ID" value="UKJ88472.2"/>
    <property type="molecule type" value="Genomic_DNA"/>
</dbReference>
<dbReference type="Pfam" id="PF00708">
    <property type="entry name" value="Acylphosphatase"/>
    <property type="match status" value="1"/>
</dbReference>
<evidence type="ECO:0000256" key="6">
    <source>
        <dbReference type="RuleBase" id="RU004168"/>
    </source>
</evidence>
<keyword evidence="3 5" id="KW-0378">Hydrolase</keyword>
<dbReference type="InterPro" id="IPR017968">
    <property type="entry name" value="Acylphosphatase_CS"/>
</dbReference>
<evidence type="ECO:0000259" key="7">
    <source>
        <dbReference type="PROSITE" id="PS51160"/>
    </source>
</evidence>
<evidence type="ECO:0000256" key="4">
    <source>
        <dbReference type="ARBA" id="ARBA00047645"/>
    </source>
</evidence>
<dbReference type="Gene3D" id="3.30.70.100">
    <property type="match status" value="1"/>
</dbReference>
<proteinExistence type="inferred from homology"/>
<dbReference type="PANTHER" id="PTHR10029:SF3">
    <property type="entry name" value="ACYLPHOSPHATASE-RELATED"/>
    <property type="match status" value="1"/>
</dbReference>
<dbReference type="Proteomes" id="UP000244803">
    <property type="component" value="Chromosome 1"/>
</dbReference>
<dbReference type="PANTHER" id="PTHR10029">
    <property type="entry name" value="ACYLPHOSPHATASE"/>
    <property type="match status" value="1"/>
</dbReference>
<dbReference type="EC" id="3.6.1.7" evidence="2 5"/>
<dbReference type="InterPro" id="IPR020456">
    <property type="entry name" value="Acylphosphatase"/>
</dbReference>
<feature type="active site" evidence="5">
    <location>
        <position position="42"/>
    </location>
</feature>
<protein>
    <recommendedName>
        <fullName evidence="2 5">acylphosphatase</fullName>
        <ecNumber evidence="2 5">3.6.1.7</ecNumber>
    </recommendedName>
</protein>
<dbReference type="GO" id="GO:0003998">
    <property type="term" value="F:acylphosphatase activity"/>
    <property type="evidence" value="ECO:0007669"/>
    <property type="project" value="UniProtKB-EC"/>
</dbReference>
<evidence type="ECO:0000256" key="1">
    <source>
        <dbReference type="ARBA" id="ARBA00005614"/>
    </source>
</evidence>
<dbReference type="PROSITE" id="PS51160">
    <property type="entry name" value="ACYLPHOSPHATASE_3"/>
    <property type="match status" value="1"/>
</dbReference>
<evidence type="ECO:0000256" key="2">
    <source>
        <dbReference type="ARBA" id="ARBA00012150"/>
    </source>
</evidence>
<sequence length="100" mass="11566">MTRMTLVYKFKFQVRGKVQGVFFRKFTKLEADKLDIKGFVRNEEDGSVTGEGQTTDESKMNLFKHFLQKVGSPNSQIESCTFSAEKSEPDYDYESFTIEL</sequence>
<dbReference type="PROSITE" id="PS00150">
    <property type="entry name" value="ACYLPHOSPHATASE_1"/>
    <property type="match status" value="1"/>
</dbReference>
<organism evidence="8 9">
    <name type="scientific">Theileria orientalis</name>
    <dbReference type="NCBI Taxonomy" id="68886"/>
    <lineage>
        <taxon>Eukaryota</taxon>
        <taxon>Sar</taxon>
        <taxon>Alveolata</taxon>
        <taxon>Apicomplexa</taxon>
        <taxon>Aconoidasida</taxon>
        <taxon>Piroplasmida</taxon>
        <taxon>Theileriidae</taxon>
        <taxon>Theileria</taxon>
    </lineage>
</organism>
<comment type="similarity">
    <text evidence="1 6">Belongs to the acylphosphatase family.</text>
</comment>
<dbReference type="OrthoDB" id="7961613at2759"/>
<dbReference type="SUPFAM" id="SSF54975">
    <property type="entry name" value="Acylphosphatase/BLUF domain-like"/>
    <property type="match status" value="1"/>
</dbReference>
<comment type="catalytic activity">
    <reaction evidence="4 5">
        <text>an acyl phosphate + H2O = a carboxylate + phosphate + H(+)</text>
        <dbReference type="Rhea" id="RHEA:14965"/>
        <dbReference type="ChEBI" id="CHEBI:15377"/>
        <dbReference type="ChEBI" id="CHEBI:15378"/>
        <dbReference type="ChEBI" id="CHEBI:29067"/>
        <dbReference type="ChEBI" id="CHEBI:43474"/>
        <dbReference type="ChEBI" id="CHEBI:59918"/>
        <dbReference type="EC" id="3.6.1.7"/>
    </reaction>
</comment>
<dbReference type="InterPro" id="IPR036046">
    <property type="entry name" value="Acylphosphatase-like_dom_sf"/>
</dbReference>
<evidence type="ECO:0000256" key="5">
    <source>
        <dbReference type="PROSITE-ProRule" id="PRU00520"/>
    </source>
</evidence>
<accession>A0A976QRR7</accession>
<dbReference type="InterPro" id="IPR001792">
    <property type="entry name" value="Acylphosphatase-like_dom"/>
</dbReference>